<dbReference type="PATRIC" id="fig|1126833.4.peg.3506"/>
<protein>
    <submittedName>
        <fullName evidence="1">Uncharacterized protein</fullName>
    </submittedName>
</protein>
<keyword evidence="2" id="KW-1185">Reference proteome</keyword>
<sequence length="194" mass="22214">MKRLPFKRPNEHYDERASQIDEQICALLNQRRVATNKNPGFPPLEYISKWARAYDLLDDFLYAVFGVLENEEQFRPVVEPTGFRKHVQVLKAIEREQYIYSVTSIRQYTNASVVNLSIDWDPTSDGPGERPQHHFLKLDIGAQYHCRMDRGSGSTGHSSFNFVVTPPLPDDISGLDFVFTAKDNSSVEIVIHAD</sequence>
<proteinExistence type="predicted"/>
<dbReference type="OrthoDB" id="1797229at2"/>
<dbReference type="EMBL" id="CP011058">
    <property type="protein sequence ID" value="AJY75779.1"/>
    <property type="molecule type" value="Genomic_DNA"/>
</dbReference>
<organism evidence="1 2">
    <name type="scientific">Paenibacillus beijingensis</name>
    <dbReference type="NCBI Taxonomy" id="1126833"/>
    <lineage>
        <taxon>Bacteria</taxon>
        <taxon>Bacillati</taxon>
        <taxon>Bacillota</taxon>
        <taxon>Bacilli</taxon>
        <taxon>Bacillales</taxon>
        <taxon>Paenibacillaceae</taxon>
        <taxon>Paenibacillus</taxon>
    </lineage>
</organism>
<reference evidence="2" key="2">
    <citation type="submission" date="2015-03" db="EMBL/GenBank/DDBJ databases">
        <title>Genome sequence of Paenibacillus beijingensis strain DSM 24997T.</title>
        <authorList>
            <person name="Kwak Y."/>
            <person name="Shin J.-H."/>
        </authorList>
    </citation>
    <scope>NUCLEOTIDE SEQUENCE [LARGE SCALE GENOMIC DNA]</scope>
    <source>
        <strain evidence="2">DSM 24997</strain>
    </source>
</reference>
<accession>A0A0D5NKA6</accession>
<name>A0A0D5NKA6_9BACL</name>
<dbReference type="HOGENOM" id="CLU_116312_0_0_9"/>
<dbReference type="Proteomes" id="UP000032633">
    <property type="component" value="Chromosome"/>
</dbReference>
<dbReference type="RefSeq" id="WP_045671207.1">
    <property type="nucleotide sequence ID" value="NZ_CP011058.1"/>
</dbReference>
<dbReference type="AlphaFoldDB" id="A0A0D5NKA6"/>
<gene>
    <name evidence="1" type="ORF">VN24_16020</name>
</gene>
<reference evidence="1 2" key="1">
    <citation type="journal article" date="2015" name="J. Biotechnol.">
        <title>Complete genome sequence of Paenibacillus beijingensis 7188(T) (=DSM 24997(T)), a novel rhizobacterium from jujube garden soil.</title>
        <authorList>
            <person name="Kwak Y."/>
            <person name="Shin J.H."/>
        </authorList>
    </citation>
    <scope>NUCLEOTIDE SEQUENCE [LARGE SCALE GENOMIC DNA]</scope>
    <source>
        <strain evidence="1 2">DSM 24997</strain>
    </source>
</reference>
<dbReference type="KEGG" id="pbj:VN24_16020"/>
<evidence type="ECO:0000313" key="2">
    <source>
        <dbReference type="Proteomes" id="UP000032633"/>
    </source>
</evidence>
<evidence type="ECO:0000313" key="1">
    <source>
        <dbReference type="EMBL" id="AJY75779.1"/>
    </source>
</evidence>